<evidence type="ECO:0000313" key="2">
    <source>
        <dbReference type="Proteomes" id="UP000011980"/>
    </source>
</evidence>
<dbReference type="PATRIC" id="fig|1240687.3.peg.3594"/>
<sequence length="52" mass="6461">MWELTRFVGVISYSSLRFGKRSKLFFFRSKNRFFVLQLFQLQADKTYIKFRK</sequence>
<accession>M6F0V2</accession>
<dbReference type="Proteomes" id="UP000011980">
    <property type="component" value="Unassembled WGS sequence"/>
</dbReference>
<gene>
    <name evidence="1" type="ORF">LEP1GSC008_2480</name>
</gene>
<dbReference type="EMBL" id="ANCE01000178">
    <property type="protein sequence ID" value="EMK21965.1"/>
    <property type="molecule type" value="Genomic_DNA"/>
</dbReference>
<evidence type="ECO:0000313" key="1">
    <source>
        <dbReference type="EMBL" id="EMK21965.1"/>
    </source>
</evidence>
<comment type="caution">
    <text evidence="1">The sequence shown here is derived from an EMBL/GenBank/DDBJ whole genome shotgun (WGS) entry which is preliminary data.</text>
</comment>
<protein>
    <submittedName>
        <fullName evidence="1">Uncharacterized protein</fullName>
    </submittedName>
</protein>
<dbReference type="AlphaFoldDB" id="M6F0V2"/>
<name>M6F0V2_9LEPT</name>
<organism evidence="1 2">
    <name type="scientific">Leptospira kirschneri serovar Bulgarica str. Nikolaevo</name>
    <dbReference type="NCBI Taxonomy" id="1240687"/>
    <lineage>
        <taxon>Bacteria</taxon>
        <taxon>Pseudomonadati</taxon>
        <taxon>Spirochaetota</taxon>
        <taxon>Spirochaetia</taxon>
        <taxon>Leptospirales</taxon>
        <taxon>Leptospiraceae</taxon>
        <taxon>Leptospira</taxon>
    </lineage>
</organism>
<proteinExistence type="predicted"/>
<reference evidence="1 2" key="1">
    <citation type="submission" date="2013-01" db="EMBL/GenBank/DDBJ databases">
        <authorList>
            <person name="Harkins D.M."/>
            <person name="Durkin A.S."/>
            <person name="Brinkac L.M."/>
            <person name="Haft D.H."/>
            <person name="Selengut J.D."/>
            <person name="Sanka R."/>
            <person name="DePew J."/>
            <person name="Purushe J."/>
            <person name="Galloway R.L."/>
            <person name="Vinetz J.M."/>
            <person name="Sutton G.G."/>
            <person name="Nierman W.C."/>
            <person name="Fouts D.E."/>
        </authorList>
    </citation>
    <scope>NUCLEOTIDE SEQUENCE [LARGE SCALE GENOMIC DNA]</scope>
    <source>
        <strain evidence="1 2">Nikolaevo</strain>
    </source>
</reference>